<evidence type="ECO:0000313" key="1">
    <source>
        <dbReference type="EMBL" id="PJA39853.1"/>
    </source>
</evidence>
<name>A0A2M7X100_UNCKA</name>
<sequence>MFTNYNTKMLQRLKILGVIILIGIQFPGSIIASGPLTTTTISGVLGEDGWYNSNVTVSFDATTYASRPQSLTYSINGGDAITRAYSRVPDEPGNGSFETINQNIPYHWESSDQGLVYVSFLQSSEGNRSVALAHTSEDPTFIYVHNRNNPTPVSLGDDIDVLAQVYPLLSEGSLAYFEVWGVDSMHQNDQLLSYSNYIAESTTIWTTAISSLTVPGNVSFLYLKLGLMSNPTGIAFWDNVRILTPAHKTAHIDVPITENGQFNFLYYTQDTDGQRETDQFLTVKMDTSAPKPWQEFGFVKGVCDNCYETQSAIIDQQSGIQVSSAKYRYYTDYLSQQWSSWIPVSSTVLYNSQSPAPNGSTQMIALQTGEVNYGSPASGPFRVQYKVQDLSGRESVSPIYGLFNPWLHIDGSIFVEGQIAVYSPDPGITLATADVVSGQAVLSMPHTGWEVSSYSHVLANAHSLSTLIPQYDNLLSSGEGLGLHLPTVSGVYTQAGDVVVDTEMLSTGFETTAQSTVVLITGNLIISNDISSIPGNHTIFVVDGDVKVDAQVSEITGIYMMSGDFISDSSGTSQVQLTINGSVIALGQLQLGRDLGVGNVNNNENTPAEVFNWQPQYITDSELISYLTGSDTTYTWREVE</sequence>
<dbReference type="Proteomes" id="UP000231195">
    <property type="component" value="Unassembled WGS sequence"/>
</dbReference>
<evidence type="ECO:0000313" key="2">
    <source>
        <dbReference type="Proteomes" id="UP000231195"/>
    </source>
</evidence>
<reference evidence="2" key="1">
    <citation type="submission" date="2017-09" db="EMBL/GenBank/DDBJ databases">
        <title>Depth-based differentiation of microbial function through sediment-hosted aquifers and enrichment of novel symbionts in the deep terrestrial subsurface.</title>
        <authorList>
            <person name="Probst A.J."/>
            <person name="Ladd B."/>
            <person name="Jarett J.K."/>
            <person name="Geller-Mcgrath D.E."/>
            <person name="Sieber C.M.K."/>
            <person name="Emerson J.B."/>
            <person name="Anantharaman K."/>
            <person name="Thomas B.C."/>
            <person name="Malmstrom R."/>
            <person name="Stieglmeier M."/>
            <person name="Klingl A."/>
            <person name="Woyke T."/>
            <person name="Ryan C.M."/>
            <person name="Banfield J.F."/>
        </authorList>
    </citation>
    <scope>NUCLEOTIDE SEQUENCE [LARGE SCALE GENOMIC DNA]</scope>
</reference>
<gene>
    <name evidence="1" type="ORF">CO179_04285</name>
</gene>
<comment type="caution">
    <text evidence="1">The sequence shown here is derived from an EMBL/GenBank/DDBJ whole genome shotgun (WGS) entry which is preliminary data.</text>
</comment>
<organism evidence="1 2">
    <name type="scientific">candidate division WWE3 bacterium CG_4_9_14_3_um_filter_39_7</name>
    <dbReference type="NCBI Taxonomy" id="1975080"/>
    <lineage>
        <taxon>Bacteria</taxon>
        <taxon>Katanobacteria</taxon>
    </lineage>
</organism>
<protein>
    <submittedName>
        <fullName evidence="1">Uncharacterized protein</fullName>
    </submittedName>
</protein>
<dbReference type="EMBL" id="PFWZ01000142">
    <property type="protein sequence ID" value="PJA39853.1"/>
    <property type="molecule type" value="Genomic_DNA"/>
</dbReference>
<dbReference type="AlphaFoldDB" id="A0A2M7X100"/>
<proteinExistence type="predicted"/>
<accession>A0A2M7X100</accession>